<name>U7PKI7_SPOS1</name>
<dbReference type="InterPro" id="IPR054505">
    <property type="entry name" value="Myb_DNA-bind_8"/>
</dbReference>
<feature type="domain" description="Myb-like DNA-binding" evidence="2">
    <location>
        <begin position="26"/>
        <end position="72"/>
    </location>
</feature>
<proteinExistence type="predicted"/>
<feature type="region of interest" description="Disordered" evidence="1">
    <location>
        <begin position="1"/>
        <end position="25"/>
    </location>
</feature>
<feature type="compositionally biased region" description="Low complexity" evidence="1">
    <location>
        <begin position="83"/>
        <end position="96"/>
    </location>
</feature>
<feature type="region of interest" description="Disordered" evidence="1">
    <location>
        <begin position="76"/>
        <end position="218"/>
    </location>
</feature>
<evidence type="ECO:0000313" key="4">
    <source>
        <dbReference type="Proteomes" id="UP000018087"/>
    </source>
</evidence>
<dbReference type="EMBL" id="KI440856">
    <property type="protein sequence ID" value="ERS95040.1"/>
    <property type="molecule type" value="Genomic_DNA"/>
</dbReference>
<dbReference type="OrthoDB" id="5403747at2759"/>
<sequence length="257" mass="27670">MEDTAAQDVATDTTSAPGFPDPSPQEAMFFFNMIKNMNNQPDIDWDGVATDSGFKNAAVAKKRFYQIKQKLGLDSRTNTAVVKTPRTPRTPRTPNTPRKPRKTKGTTAVAVSAASDAADADNEDTEAAPLTPPKSAKRRKTNTGKAVSMELSEANVKKLRDVKLEANSEATPEATPKASPEPATDKKQGRSPLPFHRAQQRTPSASVSGSEDKNLANAEDKGVAGHCVDDVMLDSITVTPPRVKCHGDELIKDESEI</sequence>
<evidence type="ECO:0000313" key="3">
    <source>
        <dbReference type="EMBL" id="ERS95040.1"/>
    </source>
</evidence>
<evidence type="ECO:0000256" key="1">
    <source>
        <dbReference type="SAM" id="MobiDB-lite"/>
    </source>
</evidence>
<dbReference type="STRING" id="1391915.U7PKI7"/>
<protein>
    <recommendedName>
        <fullName evidence="2">Myb-like DNA-binding domain-containing protein</fullName>
    </recommendedName>
</protein>
<dbReference type="Pfam" id="PF22980">
    <property type="entry name" value="Myb_DNA-bind_8"/>
    <property type="match status" value="1"/>
</dbReference>
<feature type="compositionally biased region" description="Low complexity" evidence="1">
    <location>
        <begin position="1"/>
        <end position="16"/>
    </location>
</feature>
<dbReference type="AlphaFoldDB" id="U7PKI7"/>
<gene>
    <name evidence="3" type="ORF">HMPREF1624_08529</name>
</gene>
<organism evidence="3 4">
    <name type="scientific">Sporothrix schenckii (strain ATCC 58251 / de Perez 2211183)</name>
    <name type="common">Rose-picker's disease fungus</name>
    <dbReference type="NCBI Taxonomy" id="1391915"/>
    <lineage>
        <taxon>Eukaryota</taxon>
        <taxon>Fungi</taxon>
        <taxon>Dikarya</taxon>
        <taxon>Ascomycota</taxon>
        <taxon>Pezizomycotina</taxon>
        <taxon>Sordariomycetes</taxon>
        <taxon>Sordariomycetidae</taxon>
        <taxon>Ophiostomatales</taxon>
        <taxon>Ophiostomataceae</taxon>
        <taxon>Sporothrix</taxon>
    </lineage>
</organism>
<evidence type="ECO:0000259" key="2">
    <source>
        <dbReference type="Pfam" id="PF22980"/>
    </source>
</evidence>
<feature type="compositionally biased region" description="Basic and acidic residues" evidence="1">
    <location>
        <begin position="155"/>
        <end position="166"/>
    </location>
</feature>
<keyword evidence="4" id="KW-1185">Reference proteome</keyword>
<feature type="compositionally biased region" description="Low complexity" evidence="1">
    <location>
        <begin position="105"/>
        <end position="117"/>
    </location>
</feature>
<dbReference type="Proteomes" id="UP000018087">
    <property type="component" value="Unassembled WGS sequence"/>
</dbReference>
<dbReference type="HOGENOM" id="CLU_1082478_0_0_1"/>
<feature type="compositionally biased region" description="Polar residues" evidence="1">
    <location>
        <begin position="200"/>
        <end position="209"/>
    </location>
</feature>
<accession>U7PKI7</accession>
<dbReference type="eggNOG" id="ENOG502RJRP">
    <property type="taxonomic scope" value="Eukaryota"/>
</dbReference>
<reference evidence="4" key="1">
    <citation type="journal article" date="2014" name="Genome Announc.">
        <title>Genome sequence of the pathogenic fungus Sporothrix schenckii (ATCC 58251).</title>
        <authorList>
            <person name="Cuomo C.A."/>
            <person name="Rodriguez-Del Valle N."/>
            <person name="Perez-Sanchez L."/>
            <person name="Abouelleil A."/>
            <person name="Goldberg J."/>
            <person name="Young S."/>
            <person name="Zeng Q."/>
            <person name="Birren B.W."/>
        </authorList>
    </citation>
    <scope>NUCLEOTIDE SEQUENCE [LARGE SCALE GENOMIC DNA]</scope>
    <source>
        <strain evidence="4">ATCC 58251 / de Perez 2211183</strain>
    </source>
</reference>